<dbReference type="AlphaFoldDB" id="A0A368VPA5"/>
<feature type="domain" description="Phospholipase C/D" evidence="1">
    <location>
        <begin position="7"/>
        <end position="145"/>
    </location>
</feature>
<organism evidence="2 3">
    <name type="scientific">Paenibacillus prosopidis</name>
    <dbReference type="NCBI Taxonomy" id="630520"/>
    <lineage>
        <taxon>Bacteria</taxon>
        <taxon>Bacillati</taxon>
        <taxon>Bacillota</taxon>
        <taxon>Bacilli</taxon>
        <taxon>Bacillales</taxon>
        <taxon>Paenibacillaceae</taxon>
        <taxon>Paenibacillus</taxon>
    </lineage>
</organism>
<dbReference type="Proteomes" id="UP000252415">
    <property type="component" value="Unassembled WGS sequence"/>
</dbReference>
<reference evidence="2 3" key="1">
    <citation type="submission" date="2018-07" db="EMBL/GenBank/DDBJ databases">
        <title>Genomic Encyclopedia of Type Strains, Phase III (KMG-III): the genomes of soil and plant-associated and newly described type strains.</title>
        <authorList>
            <person name="Whitman W."/>
        </authorList>
    </citation>
    <scope>NUCLEOTIDE SEQUENCE [LARGE SCALE GENOMIC DNA]</scope>
    <source>
        <strain evidence="2 3">CECT 7506</strain>
    </source>
</reference>
<evidence type="ECO:0000259" key="1">
    <source>
        <dbReference type="Pfam" id="PF00882"/>
    </source>
</evidence>
<keyword evidence="3" id="KW-1185">Reference proteome</keyword>
<dbReference type="RefSeq" id="WP_114382478.1">
    <property type="nucleotide sequence ID" value="NZ_QPJD01000015.1"/>
</dbReference>
<accession>A0A368VPA5</accession>
<name>A0A368VPA5_9BACL</name>
<dbReference type="Pfam" id="PF00882">
    <property type="entry name" value="Zn_dep_PLPC"/>
    <property type="match status" value="1"/>
</dbReference>
<sequence length="339" mass="39262">MPNVWAHFIFGQLVLEKLGEAALLGTNEQKNMFNMGCQGPDFLFYHRFFPWQQSLALNRMGTEMHNRHCGPVIIEMLDSVIGGRSLPTRPDLSILYALGFVLHHVLDRNMHPYVFSKSGFRKWDHQRFEIMMDTLIARKLWGVETWKTAVWRYIDTKGAFPEPIVDAFVSITANYYPELSPLIRREDWNQANRDFTAAQRLFHDPTGIRRRLTLGQIEPFVYKREPFQYDILNLSEQPWIDPVDRNVLHRDSAWSLWEQAMNDAVQVMQAVLVWLRAHEGPQPTKEDRTQVRAFRDEAIALIGNRSYETGLACDSGAAIRYADTIWPDQPGLTEAPSLS</sequence>
<evidence type="ECO:0000313" key="2">
    <source>
        <dbReference type="EMBL" id="RCW42702.1"/>
    </source>
</evidence>
<dbReference type="EMBL" id="QPJD01000015">
    <property type="protein sequence ID" value="RCW42702.1"/>
    <property type="molecule type" value="Genomic_DNA"/>
</dbReference>
<dbReference type="InterPro" id="IPR029002">
    <property type="entry name" value="PLPC/GPLD1"/>
</dbReference>
<proteinExistence type="predicted"/>
<comment type="caution">
    <text evidence="2">The sequence shown here is derived from an EMBL/GenBank/DDBJ whole genome shotgun (WGS) entry which is preliminary data.</text>
</comment>
<protein>
    <submittedName>
        <fullName evidence="2">Zinc dependent phospholipase C</fullName>
    </submittedName>
</protein>
<dbReference type="OrthoDB" id="9810528at2"/>
<evidence type="ECO:0000313" key="3">
    <source>
        <dbReference type="Proteomes" id="UP000252415"/>
    </source>
</evidence>
<gene>
    <name evidence="2" type="ORF">DFP97_115135</name>
</gene>